<dbReference type="GO" id="GO:0016787">
    <property type="term" value="F:hydrolase activity"/>
    <property type="evidence" value="ECO:0007669"/>
    <property type="project" value="UniProtKB-KW"/>
</dbReference>
<dbReference type="Pfam" id="PF12072">
    <property type="entry name" value="RNase_Y_N"/>
    <property type="match status" value="1"/>
</dbReference>
<dbReference type="InterPro" id="IPR004087">
    <property type="entry name" value="KH_dom"/>
</dbReference>
<sequence>METLLTILFGILAGLACGLGFVFYKQGKANIQLALEKENINRLIEEAKSKQREIVLQAKDEALSFKQEAENELKERRVELQQRESRLQQKEENLEHKLENQERRERNLNDRERDIEKVRKQADELKQRQALELERVAGLTTEQAKELVIAKIEDDARQYASVRVRKIEEEARERSEEKARKVLSVAVSRIASDYISDAVVSTVPLPSDEMKGRIIGREGRNIRAFEQATGVDLIVDDTPEAVTLSCFDPIRREIARRALTKLVTDGRIHQARIEEAVNKAKQEVEQQLREDGEKAAYEVGVQGIHPEILYLLGKLRYRTSYGQNQLEHVIEASKLAGVIASELGAKVQVAKTAALLHDIGKVIDQDSMEGPHALIGADRIKRFMNTPEVIHAVAAHHSEEDPQSVEAWIVMAADALSGGRPGARREQVETYVKRLTALEELAHSMEGVERCFAIQAGRELRILVRPEVIDDVSAMRMAHELSRRIEENIQYPGQIKVTIIRETRAVDYAK</sequence>
<evidence type="ECO:0000256" key="5">
    <source>
        <dbReference type="HAMAP-Rule" id="MF_00335"/>
    </source>
</evidence>
<feature type="region of interest" description="Disordered" evidence="7">
    <location>
        <begin position="90"/>
        <end position="110"/>
    </location>
</feature>
<name>A0A8T7MA70_9CHLR</name>
<proteinExistence type="inferred from homology"/>
<dbReference type="Proteomes" id="UP001431572">
    <property type="component" value="Chromosome 2"/>
</dbReference>
<dbReference type="GO" id="GO:0004521">
    <property type="term" value="F:RNA endonuclease activity"/>
    <property type="evidence" value="ECO:0007669"/>
    <property type="project" value="UniProtKB-UniRule"/>
</dbReference>
<evidence type="ECO:0000313" key="9">
    <source>
        <dbReference type="EMBL" id="NWJ48941.1"/>
    </source>
</evidence>
<evidence type="ECO:0000256" key="3">
    <source>
        <dbReference type="ARBA" id="ARBA00022801"/>
    </source>
</evidence>
<protein>
    <recommendedName>
        <fullName evidence="5 6">Ribonuclease Y</fullName>
        <shortName evidence="5">RNase Y</shortName>
        <ecNumber evidence="5 6">3.1.-.-</ecNumber>
    </recommendedName>
</protein>
<accession>A0A8T7MA70</accession>
<evidence type="ECO:0000256" key="1">
    <source>
        <dbReference type="ARBA" id="ARBA00022722"/>
    </source>
</evidence>
<dbReference type="EMBL" id="JACATZ010000003">
    <property type="protein sequence ID" value="NWJ48941.1"/>
    <property type="molecule type" value="Genomic_DNA"/>
</dbReference>
<dbReference type="InterPro" id="IPR004088">
    <property type="entry name" value="KH_dom_type_1"/>
</dbReference>
<feature type="domain" description="HD" evidence="8">
    <location>
        <begin position="325"/>
        <end position="419"/>
    </location>
</feature>
<evidence type="ECO:0000259" key="8">
    <source>
        <dbReference type="PROSITE" id="PS51831"/>
    </source>
</evidence>
<dbReference type="Gene3D" id="1.10.3210.10">
    <property type="entry name" value="Hypothetical protein af1432"/>
    <property type="match status" value="1"/>
</dbReference>
<gene>
    <name evidence="5 9" type="primary">rny</name>
    <name evidence="9" type="ORF">HXX08_24025</name>
    <name evidence="10" type="ORF">OZ401_004491</name>
</gene>
<evidence type="ECO:0000313" key="12">
    <source>
        <dbReference type="Proteomes" id="UP001431572"/>
    </source>
</evidence>
<dbReference type="NCBIfam" id="TIGR00277">
    <property type="entry name" value="HDIG"/>
    <property type="match status" value="1"/>
</dbReference>
<dbReference type="PROSITE" id="PS51831">
    <property type="entry name" value="HD"/>
    <property type="match status" value="1"/>
</dbReference>
<dbReference type="HAMAP" id="MF_00335">
    <property type="entry name" value="RNase_Y"/>
    <property type="match status" value="1"/>
</dbReference>
<reference evidence="10" key="2">
    <citation type="journal article" date="2024" name="Nature">
        <title>Anoxygenic phototroph of the Chloroflexota uses a type I reaction centre.</title>
        <authorList>
            <person name="Tsuji J.M."/>
            <person name="Shaw N.A."/>
            <person name="Nagashima S."/>
            <person name="Venkiteswaran J.J."/>
            <person name="Schiff S.L."/>
            <person name="Watanabe T."/>
            <person name="Fukui M."/>
            <person name="Hanada S."/>
            <person name="Tank M."/>
            <person name="Neufeld J.D."/>
        </authorList>
    </citation>
    <scope>NUCLEOTIDE SEQUENCE</scope>
    <source>
        <strain evidence="10">L227-S17</strain>
    </source>
</reference>
<dbReference type="InterPro" id="IPR017705">
    <property type="entry name" value="Ribonuclease_Y"/>
</dbReference>
<dbReference type="PANTHER" id="PTHR12826:SF15">
    <property type="entry name" value="RIBONUCLEASE Y"/>
    <property type="match status" value="1"/>
</dbReference>
<dbReference type="InterPro" id="IPR006674">
    <property type="entry name" value="HD_domain"/>
</dbReference>
<dbReference type="Proteomes" id="UP000521676">
    <property type="component" value="Unassembled WGS sequence"/>
</dbReference>
<evidence type="ECO:0000256" key="7">
    <source>
        <dbReference type="SAM" id="MobiDB-lite"/>
    </source>
</evidence>
<dbReference type="SUPFAM" id="SSF54791">
    <property type="entry name" value="Eukaryotic type KH-domain (KH-domain type I)"/>
    <property type="match status" value="1"/>
</dbReference>
<dbReference type="PROSITE" id="PS50084">
    <property type="entry name" value="KH_TYPE_1"/>
    <property type="match status" value="1"/>
</dbReference>
<dbReference type="Gene3D" id="3.30.1370.10">
    <property type="entry name" value="K Homology domain, type 1"/>
    <property type="match status" value="1"/>
</dbReference>
<dbReference type="CDD" id="cd22431">
    <property type="entry name" value="KH-I_RNaseY"/>
    <property type="match status" value="1"/>
</dbReference>
<comment type="similarity">
    <text evidence="5">Belongs to the RNase Y family.</text>
</comment>
<dbReference type="RefSeq" id="WP_341470776.1">
    <property type="nucleotide sequence ID" value="NZ_CP128400.1"/>
</dbReference>
<dbReference type="InterPro" id="IPR003607">
    <property type="entry name" value="HD/PDEase_dom"/>
</dbReference>
<dbReference type="EMBL" id="CP128400">
    <property type="protein sequence ID" value="WJW68871.1"/>
    <property type="molecule type" value="Genomic_DNA"/>
</dbReference>
<evidence type="ECO:0000313" key="10">
    <source>
        <dbReference type="EMBL" id="WJW68871.1"/>
    </source>
</evidence>
<evidence type="ECO:0000256" key="6">
    <source>
        <dbReference type="NCBIfam" id="TIGR03319"/>
    </source>
</evidence>
<dbReference type="Pfam" id="PF00013">
    <property type="entry name" value="KH_1"/>
    <property type="match status" value="1"/>
</dbReference>
<keyword evidence="2 5" id="KW-0255">Endonuclease</keyword>
<keyword evidence="12" id="KW-1185">Reference proteome</keyword>
<dbReference type="InterPro" id="IPR006675">
    <property type="entry name" value="HDIG_dom"/>
</dbReference>
<evidence type="ECO:0000313" key="11">
    <source>
        <dbReference type="Proteomes" id="UP000521676"/>
    </source>
</evidence>
<evidence type="ECO:0000256" key="4">
    <source>
        <dbReference type="ARBA" id="ARBA00022884"/>
    </source>
</evidence>
<dbReference type="AlphaFoldDB" id="A0A8T7MA70"/>
<dbReference type="EC" id="3.1.-.-" evidence="5 6"/>
<reference evidence="9 11" key="1">
    <citation type="submission" date="2020-06" db="EMBL/GenBank/DDBJ databases">
        <title>Anoxygenic phototrophic Chloroflexota member uses a Type I reaction center.</title>
        <authorList>
            <person name="Tsuji J.M."/>
            <person name="Shaw N.A."/>
            <person name="Nagashima S."/>
            <person name="Venkiteswaran J."/>
            <person name="Schiff S.L."/>
            <person name="Hanada S."/>
            <person name="Tank M."/>
            <person name="Neufeld J.D."/>
        </authorList>
    </citation>
    <scope>NUCLEOTIDE SEQUENCE [LARGE SCALE GENOMIC DNA]</scope>
    <source>
        <strain evidence="9">L227-S17</strain>
    </source>
</reference>
<dbReference type="CDD" id="cd00077">
    <property type="entry name" value="HDc"/>
    <property type="match status" value="1"/>
</dbReference>
<dbReference type="Pfam" id="PF01966">
    <property type="entry name" value="HD"/>
    <property type="match status" value="1"/>
</dbReference>
<dbReference type="SUPFAM" id="SSF109604">
    <property type="entry name" value="HD-domain/PDEase-like"/>
    <property type="match status" value="1"/>
</dbReference>
<keyword evidence="4 5" id="KW-0694">RNA-binding</keyword>
<dbReference type="GO" id="GO:0003723">
    <property type="term" value="F:RNA binding"/>
    <property type="evidence" value="ECO:0007669"/>
    <property type="project" value="UniProtKB-UniRule"/>
</dbReference>
<dbReference type="GO" id="GO:0006402">
    <property type="term" value="P:mRNA catabolic process"/>
    <property type="evidence" value="ECO:0007669"/>
    <property type="project" value="UniProtKB-UniRule"/>
</dbReference>
<dbReference type="GO" id="GO:0005886">
    <property type="term" value="C:plasma membrane"/>
    <property type="evidence" value="ECO:0007669"/>
    <property type="project" value="UniProtKB-UniRule"/>
</dbReference>
<comment type="function">
    <text evidence="5">Endoribonuclease that initiates mRNA decay.</text>
</comment>
<organism evidence="9 11">
    <name type="scientific">Candidatus Chlorohelix allophototropha</name>
    <dbReference type="NCBI Taxonomy" id="3003348"/>
    <lineage>
        <taxon>Bacteria</taxon>
        <taxon>Bacillati</taxon>
        <taxon>Chloroflexota</taxon>
        <taxon>Chloroflexia</taxon>
        <taxon>Candidatus Chloroheliales</taxon>
        <taxon>Candidatus Chloroheliaceae</taxon>
        <taxon>Candidatus Chlorohelix</taxon>
    </lineage>
</organism>
<dbReference type="NCBIfam" id="TIGR03319">
    <property type="entry name" value="RNase_Y"/>
    <property type="match status" value="1"/>
</dbReference>
<dbReference type="SMART" id="SM00471">
    <property type="entry name" value="HDc"/>
    <property type="match status" value="1"/>
</dbReference>
<keyword evidence="1 5" id="KW-0540">Nuclease</keyword>
<keyword evidence="3 5" id="KW-0378">Hydrolase</keyword>
<dbReference type="InterPro" id="IPR022711">
    <property type="entry name" value="RNase_Y_N"/>
</dbReference>
<evidence type="ECO:0000256" key="2">
    <source>
        <dbReference type="ARBA" id="ARBA00022759"/>
    </source>
</evidence>
<dbReference type="PANTHER" id="PTHR12826">
    <property type="entry name" value="RIBONUCLEASE Y"/>
    <property type="match status" value="1"/>
</dbReference>
<dbReference type="InterPro" id="IPR036612">
    <property type="entry name" value="KH_dom_type_1_sf"/>
</dbReference>
<dbReference type="SMART" id="SM00322">
    <property type="entry name" value="KH"/>
    <property type="match status" value="1"/>
</dbReference>